<dbReference type="EMBL" id="SNRW01000081">
    <property type="protein sequence ID" value="KAA6403608.1"/>
    <property type="molecule type" value="Genomic_DNA"/>
</dbReference>
<protein>
    <recommendedName>
        <fullName evidence="3">DDE-1 domain-containing protein</fullName>
    </recommendedName>
</protein>
<sequence>MPKSEGSLFIDVRCIIMKFDPHIKLFDFPALQRILEKEQFRSKDEFIRKIVTLKNQKVIPRLTGLLLTNLQKVAIKANVTLSPQQETKVIEIFRDKDAQGKQISPVKLTEQVEEEADHSVGHSFQKSLINRHPDEIKQETATKIEAPRMKIKEMDINDQGTIQYQQFEGENIYFIDHIDERGYTVFYYMKSQEIQRLNKLEKDLHTILLIEVPRFSLFVSITMGLEHFIPFYVVKKLIDIKKFRQKGGNNDPLYQLNLQRNSSYHISRKWVMSSAAPNRGELLSANNIVLVRTLPNSKHYLQVLDVDVFGGQKHHLLQLCGNQFYDSIQDIIKLSASAYQMFVMETAFENSFKKVGLKINSDYEIIKVHFNHTALEPIIAQCKKDSRLSQNFGTKQTRKRKQSDFGVFNCDLLDD</sequence>
<name>A0A5J4X8N5_9EUKA</name>
<evidence type="ECO:0000313" key="1">
    <source>
        <dbReference type="EMBL" id="KAA6403608.1"/>
    </source>
</evidence>
<organism evidence="1 2">
    <name type="scientific">Streblomastix strix</name>
    <dbReference type="NCBI Taxonomy" id="222440"/>
    <lineage>
        <taxon>Eukaryota</taxon>
        <taxon>Metamonada</taxon>
        <taxon>Preaxostyla</taxon>
        <taxon>Oxymonadida</taxon>
        <taxon>Streblomastigidae</taxon>
        <taxon>Streblomastix</taxon>
    </lineage>
</organism>
<evidence type="ECO:0008006" key="3">
    <source>
        <dbReference type="Google" id="ProtNLM"/>
    </source>
</evidence>
<dbReference type="Proteomes" id="UP000324800">
    <property type="component" value="Unassembled WGS sequence"/>
</dbReference>
<evidence type="ECO:0000313" key="2">
    <source>
        <dbReference type="Proteomes" id="UP000324800"/>
    </source>
</evidence>
<proteinExistence type="predicted"/>
<dbReference type="AlphaFoldDB" id="A0A5J4X8N5"/>
<gene>
    <name evidence="1" type="ORF">EZS28_000868</name>
</gene>
<comment type="caution">
    <text evidence="1">The sequence shown here is derived from an EMBL/GenBank/DDBJ whole genome shotgun (WGS) entry which is preliminary data.</text>
</comment>
<reference evidence="1 2" key="1">
    <citation type="submission" date="2019-03" db="EMBL/GenBank/DDBJ databases">
        <title>Single cell metagenomics reveals metabolic interactions within the superorganism composed of flagellate Streblomastix strix and complex community of Bacteroidetes bacteria on its surface.</title>
        <authorList>
            <person name="Treitli S.C."/>
            <person name="Kolisko M."/>
            <person name="Husnik F."/>
            <person name="Keeling P."/>
            <person name="Hampl V."/>
        </authorList>
    </citation>
    <scope>NUCLEOTIDE SEQUENCE [LARGE SCALE GENOMIC DNA]</scope>
    <source>
        <strain evidence="1">ST1C</strain>
    </source>
</reference>
<accession>A0A5J4X8N5</accession>